<dbReference type="SUPFAM" id="SSF57756">
    <property type="entry name" value="Retrovirus zinc finger-like domains"/>
    <property type="match status" value="1"/>
</dbReference>
<evidence type="ECO:0000313" key="3">
    <source>
        <dbReference type="EMBL" id="GJS75851.1"/>
    </source>
</evidence>
<keyword evidence="1" id="KW-0862">Zinc</keyword>
<dbReference type="PROSITE" id="PS50158">
    <property type="entry name" value="ZF_CCHC"/>
    <property type="match status" value="1"/>
</dbReference>
<sequence length="180" mass="20639">MAMLTMRARRFLKNTRRKVTINGNETIGFDKSKVECYNCHKRGHFTRECRAPRNQDNRNMESSRRSVPVETTTSNALISCDGLGGLQSVEERLKFYKKNKSVYVEKINSLKWDIQVGEITIGELRKKLEIVQMEKDGIQFNPTVKKFVVETSEAKASADKPKVVRKNNGAPIIEDWGSNR</sequence>
<gene>
    <name evidence="3" type="ORF">Tco_0725732</name>
</gene>
<dbReference type="Proteomes" id="UP001151760">
    <property type="component" value="Unassembled WGS sequence"/>
</dbReference>
<dbReference type="EMBL" id="BQNB010010333">
    <property type="protein sequence ID" value="GJS75851.1"/>
    <property type="molecule type" value="Genomic_DNA"/>
</dbReference>
<evidence type="ECO:0000256" key="1">
    <source>
        <dbReference type="PROSITE-ProRule" id="PRU00047"/>
    </source>
</evidence>
<dbReference type="InterPro" id="IPR001878">
    <property type="entry name" value="Znf_CCHC"/>
</dbReference>
<protein>
    <submittedName>
        <fullName evidence="3">Ribonuclease H-like domain-containing protein</fullName>
    </submittedName>
</protein>
<feature type="domain" description="CCHC-type" evidence="2">
    <location>
        <begin position="36"/>
        <end position="50"/>
    </location>
</feature>
<organism evidence="3 4">
    <name type="scientific">Tanacetum coccineum</name>
    <dbReference type="NCBI Taxonomy" id="301880"/>
    <lineage>
        <taxon>Eukaryota</taxon>
        <taxon>Viridiplantae</taxon>
        <taxon>Streptophyta</taxon>
        <taxon>Embryophyta</taxon>
        <taxon>Tracheophyta</taxon>
        <taxon>Spermatophyta</taxon>
        <taxon>Magnoliopsida</taxon>
        <taxon>eudicotyledons</taxon>
        <taxon>Gunneridae</taxon>
        <taxon>Pentapetalae</taxon>
        <taxon>asterids</taxon>
        <taxon>campanulids</taxon>
        <taxon>Asterales</taxon>
        <taxon>Asteraceae</taxon>
        <taxon>Asteroideae</taxon>
        <taxon>Anthemideae</taxon>
        <taxon>Anthemidinae</taxon>
        <taxon>Tanacetum</taxon>
    </lineage>
</organism>
<keyword evidence="1" id="KW-0479">Metal-binding</keyword>
<accession>A0ABQ4YEL6</accession>
<evidence type="ECO:0000259" key="2">
    <source>
        <dbReference type="PROSITE" id="PS50158"/>
    </source>
</evidence>
<dbReference type="SMART" id="SM00343">
    <property type="entry name" value="ZnF_C2HC"/>
    <property type="match status" value="1"/>
</dbReference>
<reference evidence="3" key="2">
    <citation type="submission" date="2022-01" db="EMBL/GenBank/DDBJ databases">
        <authorList>
            <person name="Yamashiro T."/>
            <person name="Shiraishi A."/>
            <person name="Satake H."/>
            <person name="Nakayama K."/>
        </authorList>
    </citation>
    <scope>NUCLEOTIDE SEQUENCE</scope>
</reference>
<dbReference type="InterPro" id="IPR036875">
    <property type="entry name" value="Znf_CCHC_sf"/>
</dbReference>
<keyword evidence="1" id="KW-0863">Zinc-finger</keyword>
<reference evidence="3" key="1">
    <citation type="journal article" date="2022" name="Int. J. Mol. Sci.">
        <title>Draft Genome of Tanacetum Coccineum: Genomic Comparison of Closely Related Tanacetum-Family Plants.</title>
        <authorList>
            <person name="Yamashiro T."/>
            <person name="Shiraishi A."/>
            <person name="Nakayama K."/>
            <person name="Satake H."/>
        </authorList>
    </citation>
    <scope>NUCLEOTIDE SEQUENCE</scope>
</reference>
<evidence type="ECO:0000313" key="4">
    <source>
        <dbReference type="Proteomes" id="UP001151760"/>
    </source>
</evidence>
<proteinExistence type="predicted"/>
<comment type="caution">
    <text evidence="3">The sequence shown here is derived from an EMBL/GenBank/DDBJ whole genome shotgun (WGS) entry which is preliminary data.</text>
</comment>
<dbReference type="Gene3D" id="4.10.60.10">
    <property type="entry name" value="Zinc finger, CCHC-type"/>
    <property type="match status" value="1"/>
</dbReference>
<name>A0ABQ4YEL6_9ASTR</name>
<keyword evidence="4" id="KW-1185">Reference proteome</keyword>